<dbReference type="EMBL" id="CAJHUC010002620">
    <property type="protein sequence ID" value="CAD7704070.1"/>
    <property type="molecule type" value="Genomic_DNA"/>
</dbReference>
<keyword evidence="6 8" id="KW-0472">Membrane</keyword>
<evidence type="ECO:0000256" key="7">
    <source>
        <dbReference type="ARBA" id="ARBA00038475"/>
    </source>
</evidence>
<keyword evidence="5 8" id="KW-1133">Transmembrane helix</keyword>
<evidence type="ECO:0000256" key="2">
    <source>
        <dbReference type="ARBA" id="ARBA00022448"/>
    </source>
</evidence>
<dbReference type="GO" id="GO:0016020">
    <property type="term" value="C:membrane"/>
    <property type="evidence" value="ECO:0007669"/>
    <property type="project" value="UniProtKB-SubCell"/>
</dbReference>
<dbReference type="InterPro" id="IPR006603">
    <property type="entry name" value="PQ-loop_rpt"/>
</dbReference>
<dbReference type="OrthoDB" id="271506at2759"/>
<keyword evidence="10" id="KW-1185">Reference proteome</keyword>
<dbReference type="Proteomes" id="UP000708148">
    <property type="component" value="Unassembled WGS sequence"/>
</dbReference>
<dbReference type="PANTHER" id="PTHR12226">
    <property type="entry name" value="MANNOSE-P-DOLICHOL UTILIZATION DEFECT 1 LEC35 -RELATED"/>
    <property type="match status" value="1"/>
</dbReference>
<evidence type="ECO:0000313" key="9">
    <source>
        <dbReference type="EMBL" id="CAD7704070.1"/>
    </source>
</evidence>
<name>A0A8S1J8M4_9CHLO</name>
<proteinExistence type="inferred from homology"/>
<evidence type="ECO:0000256" key="5">
    <source>
        <dbReference type="ARBA" id="ARBA00022989"/>
    </source>
</evidence>
<dbReference type="InterPro" id="IPR016817">
    <property type="entry name" value="MannP-dilichol_defect-1"/>
</dbReference>
<feature type="transmembrane region" description="Helical" evidence="8">
    <location>
        <begin position="85"/>
        <end position="106"/>
    </location>
</feature>
<dbReference type="AlphaFoldDB" id="A0A8S1J8M4"/>
<comment type="caution">
    <text evidence="9">The sequence shown here is derived from an EMBL/GenBank/DDBJ whole genome shotgun (WGS) entry which is preliminary data.</text>
</comment>
<evidence type="ECO:0000256" key="6">
    <source>
        <dbReference type="ARBA" id="ARBA00023136"/>
    </source>
</evidence>
<protein>
    <submittedName>
        <fullName evidence="9">Uncharacterized protein</fullName>
    </submittedName>
</protein>
<organism evidence="9 10">
    <name type="scientific">Ostreobium quekettii</name>
    <dbReference type="NCBI Taxonomy" id="121088"/>
    <lineage>
        <taxon>Eukaryota</taxon>
        <taxon>Viridiplantae</taxon>
        <taxon>Chlorophyta</taxon>
        <taxon>core chlorophytes</taxon>
        <taxon>Ulvophyceae</taxon>
        <taxon>TCBD clade</taxon>
        <taxon>Bryopsidales</taxon>
        <taxon>Ostreobineae</taxon>
        <taxon>Ostreobiaceae</taxon>
        <taxon>Ostreobium</taxon>
    </lineage>
</organism>
<keyword evidence="3 8" id="KW-0812">Transmembrane</keyword>
<dbReference type="PANTHER" id="PTHR12226:SF2">
    <property type="entry name" value="MANNOSE-P-DOLICHOL UTILIZATION DEFECT 1 PROTEIN"/>
    <property type="match status" value="1"/>
</dbReference>
<evidence type="ECO:0000313" key="10">
    <source>
        <dbReference type="Proteomes" id="UP000708148"/>
    </source>
</evidence>
<keyword evidence="2" id="KW-0813">Transport</keyword>
<evidence type="ECO:0000256" key="8">
    <source>
        <dbReference type="SAM" id="Phobius"/>
    </source>
</evidence>
<evidence type="ECO:0000256" key="4">
    <source>
        <dbReference type="ARBA" id="ARBA00022737"/>
    </source>
</evidence>
<accession>A0A8S1J8M4</accession>
<reference evidence="9" key="1">
    <citation type="submission" date="2020-12" db="EMBL/GenBank/DDBJ databases">
        <authorList>
            <person name="Iha C."/>
        </authorList>
    </citation>
    <scope>NUCLEOTIDE SEQUENCE</scope>
</reference>
<sequence length="169" mass="18046">MVSFNLQGRLRCKLVYLRQATRCCSDGVPGQRVPLGLVSALRMQNSKKLTFVGTPKPVLARHRGGHGPDLARAASMAPLSTGSPWMEIGAIVLGYVVVFGACFRNVPQITRVVKHRSAKGISVTSLLVDTATITITAAYNFCKGVAAVAGALCTVDSQPHRRELLEMAA</sequence>
<keyword evidence="4" id="KW-0677">Repeat</keyword>
<dbReference type="Pfam" id="PF04193">
    <property type="entry name" value="PQ-loop"/>
    <property type="match status" value="1"/>
</dbReference>
<gene>
    <name evidence="9" type="ORF">OSTQU699_LOCUS9427</name>
</gene>
<evidence type="ECO:0000256" key="3">
    <source>
        <dbReference type="ARBA" id="ARBA00022692"/>
    </source>
</evidence>
<comment type="similarity">
    <text evidence="7">Belongs to the MPDU1 (TC 2.A.43.3) family.</text>
</comment>
<dbReference type="Gene3D" id="1.20.1280.290">
    <property type="match status" value="1"/>
</dbReference>
<comment type="subcellular location">
    <subcellularLocation>
        <location evidence="1">Membrane</location>
        <topology evidence="1">Multi-pass membrane protein</topology>
    </subcellularLocation>
</comment>
<evidence type="ECO:0000256" key="1">
    <source>
        <dbReference type="ARBA" id="ARBA00004141"/>
    </source>
</evidence>